<reference evidence="2 3" key="1">
    <citation type="journal article" date="2023" name="Elife">
        <title>Identification of key yeast species and microbe-microbe interactions impacting larval growth of Drosophila in the wild.</title>
        <authorList>
            <person name="Mure A."/>
            <person name="Sugiura Y."/>
            <person name="Maeda R."/>
            <person name="Honda K."/>
            <person name="Sakurai N."/>
            <person name="Takahashi Y."/>
            <person name="Watada M."/>
            <person name="Katoh T."/>
            <person name="Gotoh A."/>
            <person name="Gotoh Y."/>
            <person name="Taniguchi I."/>
            <person name="Nakamura K."/>
            <person name="Hayashi T."/>
            <person name="Katayama T."/>
            <person name="Uemura T."/>
            <person name="Hattori Y."/>
        </authorList>
    </citation>
    <scope>NUCLEOTIDE SEQUENCE [LARGE SCALE GENOMIC DNA]</scope>
    <source>
        <strain evidence="2 3">SC-9</strain>
    </source>
</reference>
<sequence length="297" mass="33795">MLIYDNSDERILYDTTFPGFSPFGHPVMIAPTTPITTIPTYEPPIPTQFSPSVYLGNTNVLSNPEFFNLHRDIKVIITCMSSTKINGYFLKNRNSQFNPPDYCVLNIDPTFKGANHHVFSDPKSKTNSQILKFISKYGSTLNAMLASNSNNSQSIDITSPMIIMKDKPSLVEDIVNFMTIVQDSFPSAGILIVYDDDSERDQRYSILLSVAYIISKNHHLNVLDAMLLLKSYTSIVDELSLNQRNFFNVLNEYRLKIVASNRFHHSDGRHAHKRSSSKRTSHFLNNPPPEKRVKEEI</sequence>
<dbReference type="EMBL" id="BTFZ01000002">
    <property type="protein sequence ID" value="GMM33907.1"/>
    <property type="molecule type" value="Genomic_DNA"/>
</dbReference>
<comment type="caution">
    <text evidence="2">The sequence shown here is derived from an EMBL/GenBank/DDBJ whole genome shotgun (WGS) entry which is preliminary data.</text>
</comment>
<dbReference type="RefSeq" id="XP_064850907.1">
    <property type="nucleotide sequence ID" value="XM_064994835.1"/>
</dbReference>
<organism evidence="2 3">
    <name type="scientific">Saccharomycopsis crataegensis</name>
    <dbReference type="NCBI Taxonomy" id="43959"/>
    <lineage>
        <taxon>Eukaryota</taxon>
        <taxon>Fungi</taxon>
        <taxon>Dikarya</taxon>
        <taxon>Ascomycota</taxon>
        <taxon>Saccharomycotina</taxon>
        <taxon>Saccharomycetes</taxon>
        <taxon>Saccharomycopsidaceae</taxon>
        <taxon>Saccharomycopsis</taxon>
    </lineage>
</organism>
<feature type="region of interest" description="Disordered" evidence="1">
    <location>
        <begin position="266"/>
        <end position="297"/>
    </location>
</feature>
<evidence type="ECO:0000256" key="1">
    <source>
        <dbReference type="SAM" id="MobiDB-lite"/>
    </source>
</evidence>
<evidence type="ECO:0000313" key="2">
    <source>
        <dbReference type="EMBL" id="GMM33907.1"/>
    </source>
</evidence>
<name>A0AAV5QH01_9ASCO</name>
<accession>A0AAV5QH01</accession>
<feature type="compositionally biased region" description="Basic residues" evidence="1">
    <location>
        <begin position="270"/>
        <end position="281"/>
    </location>
</feature>
<keyword evidence="3" id="KW-1185">Reference proteome</keyword>
<gene>
    <name evidence="2" type="ORF">DASC09_012320</name>
</gene>
<protein>
    <recommendedName>
        <fullName evidence="4">Protein-tyrosine-phosphatase</fullName>
    </recommendedName>
</protein>
<evidence type="ECO:0008006" key="4">
    <source>
        <dbReference type="Google" id="ProtNLM"/>
    </source>
</evidence>
<proteinExistence type="predicted"/>
<dbReference type="Proteomes" id="UP001360560">
    <property type="component" value="Unassembled WGS sequence"/>
</dbReference>
<evidence type="ECO:0000313" key="3">
    <source>
        <dbReference type="Proteomes" id="UP001360560"/>
    </source>
</evidence>
<dbReference type="AlphaFoldDB" id="A0AAV5QH01"/>
<dbReference type="GeneID" id="90071886"/>